<dbReference type="Proteomes" id="UP000682733">
    <property type="component" value="Unassembled WGS sequence"/>
</dbReference>
<dbReference type="GO" id="GO:0008270">
    <property type="term" value="F:zinc ion binding"/>
    <property type="evidence" value="ECO:0007669"/>
    <property type="project" value="UniProtKB-KW"/>
</dbReference>
<dbReference type="PANTHER" id="PTHR24104:SF25">
    <property type="entry name" value="PROTEIN LIN-41"/>
    <property type="match status" value="1"/>
</dbReference>
<dbReference type="EMBL" id="CAJNOK010012117">
    <property type="protein sequence ID" value="CAF1156280.1"/>
    <property type="molecule type" value="Genomic_DNA"/>
</dbReference>
<feature type="domain" description="SecA DEAD-like N-terminal" evidence="3">
    <location>
        <begin position="1363"/>
        <end position="1418"/>
    </location>
</feature>
<dbReference type="PROSITE" id="PS51125">
    <property type="entry name" value="NHL"/>
    <property type="match status" value="1"/>
</dbReference>
<dbReference type="InterPro" id="IPR050952">
    <property type="entry name" value="TRIM-NHL_E3_ligases"/>
</dbReference>
<dbReference type="InterPro" id="IPR011042">
    <property type="entry name" value="6-blade_b-propeller_TolB-like"/>
</dbReference>
<comment type="caution">
    <text evidence="4">The sequence shown here is derived from an EMBL/GenBank/DDBJ whole genome shotgun (WGS) entry which is preliminary data.</text>
</comment>
<dbReference type="Gene3D" id="3.40.50.300">
    <property type="entry name" value="P-loop containing nucleotide triphosphate hydrolases"/>
    <property type="match status" value="1"/>
</dbReference>
<keyword evidence="1" id="KW-0677">Repeat</keyword>
<sequence>FSFNQPKFCPTAAWNPFGITFANQTTTGKFPRAIFVNTNNTIYVYDQAKSQMLVYHEGHINPTKIIPINSSTSYSIFVTTNGDIYIDNDEVVLKWISNKNTFDTVMNGISQCQGLFVDINDTLYCSMAFRHQVVKRWINDSVMTPTIAAGTDRPGSAPNELNLPFGIFVDVNFDLYVADCENNRVQLFQLGQSFGITVAGGGSPNPTISLSCPRGIVLDAQKYLFIVDYGNSRIIGSGPNGFRCLVGCHGPGSQSHQLSSPMSLSFDRSGNIFVADELNYQIQKYLLLEKSCATADIALLYTSNCGRITNIRFKEMAADIHAILVKYITEYGIFLNREIDRLFKHITTIHSQEDHSEYSQDLEIRLEQLTLLNEYKHVFEYIDGNRKVEFWRRKFHEQYRTILGQIENLKVSGRYNKLHEKLNTVQGLIGVDHFCGGKFLTEGFGALYRDYQIETTKKSKETYHVVLENILQEDYAATESAMIDIDKKTANPSDIAQIEQKLQVSLHNLMKNTQKLANSLDLNNDFKAVTESQIQLINANTDKICTVLMKPKIMAMINEKIKLNLTEFEQKITTCLSTVLLQAISTIENFMETNDVLEAELNTERLLLVRREIDNHFNLESVTEKMNEIKKRLDSLGDHLLVKIDLKNIQQYPTHSPKDLVVKLQKAAEYHSAKYKKVETYISAEIRRNFQTAIDATCAAPIEKRSELIDPLHYSLDFLPDDLQTLFRTQINKLKDKFLEESLAYKRELEGFLKSDIVNDTTIEKVNGFAIQYDREKRDELLTILHSGVLAKLASYWKIIQAAFEKDEISSATENMRHVIKYRIYAPAIPSTEQFYKLVRDLISKSVRTYSDTLSNIFTIQKIEAVDQAFTNLTLCIEFSQSYPEKINDLISQKVFQIIIIKLETMHRNWEDTVNDFNLALIELNISALRSLLEITDRCDRVLQNIRNISCAHPSIKAFVQKMKKVLGHSELISNFKKKINELAQIFTEKLIRDKTMRFETERDQFFSNLSTSLKTFKLINTEFPKMFLSVDFEQIERDLKIKIEEIKRKLLTYATQTDISESEADEFRTYYNHLLSFEKYISYPDVNIPQSLELAEKHILDKVAMLAKNIASAGADFTKVAEFFIRMKFFAENLSMFEAKINRTIDECLKSFKASQGPTMIGQLTMILEKNELGARLMSEHSGLTGEDWRKRREKMQKQDDLEYVLKELTGDDLKTEDELATDIVRKRYTVFRSKYDDLISKNLAAFNLKTETEPKLDVLISETKALIAEGVQKYGEIKWDRSLRDKIPDLLAHIFAVWTLKNTQHYNSMRGIDSARAYLLMPHVAQVISIFRIFGLGYTKDTKLLGISLHRRSVSNDLINNLVEVGTGEGKSIIMAVVACVFALNGIDVDCSCYSEYLSMRDKNDFAPVFQALGIDERIEYGTFNRL</sequence>
<dbReference type="SUPFAM" id="SSF52540">
    <property type="entry name" value="P-loop containing nucleoside triphosphate hydrolases"/>
    <property type="match status" value="1"/>
</dbReference>
<dbReference type="GO" id="GO:0005524">
    <property type="term" value="F:ATP binding"/>
    <property type="evidence" value="ECO:0007669"/>
    <property type="project" value="InterPro"/>
</dbReference>
<dbReference type="GO" id="GO:0016020">
    <property type="term" value="C:membrane"/>
    <property type="evidence" value="ECO:0007669"/>
    <property type="project" value="InterPro"/>
</dbReference>
<proteinExistence type="predicted"/>
<evidence type="ECO:0000313" key="5">
    <source>
        <dbReference type="EMBL" id="CAF3967829.1"/>
    </source>
</evidence>
<feature type="non-terminal residue" evidence="4">
    <location>
        <position position="1"/>
    </location>
</feature>
<dbReference type="CDD" id="cd05819">
    <property type="entry name" value="NHL"/>
    <property type="match status" value="1"/>
</dbReference>
<evidence type="ECO:0000256" key="1">
    <source>
        <dbReference type="ARBA" id="ARBA00022737"/>
    </source>
</evidence>
<dbReference type="InterPro" id="IPR011115">
    <property type="entry name" value="SecA_DEAD"/>
</dbReference>
<dbReference type="InterPro" id="IPR027417">
    <property type="entry name" value="P-loop_NTPase"/>
</dbReference>
<dbReference type="Proteomes" id="UP000677228">
    <property type="component" value="Unassembled WGS sequence"/>
</dbReference>
<organism evidence="4 6">
    <name type="scientific">Didymodactylos carnosus</name>
    <dbReference type="NCBI Taxonomy" id="1234261"/>
    <lineage>
        <taxon>Eukaryota</taxon>
        <taxon>Metazoa</taxon>
        <taxon>Spiralia</taxon>
        <taxon>Gnathifera</taxon>
        <taxon>Rotifera</taxon>
        <taxon>Eurotatoria</taxon>
        <taxon>Bdelloidea</taxon>
        <taxon>Philodinida</taxon>
        <taxon>Philodinidae</taxon>
        <taxon>Didymodactylos</taxon>
    </lineage>
</organism>
<protein>
    <recommendedName>
        <fullName evidence="3">SecA DEAD-like N-terminal domain-containing protein</fullName>
    </recommendedName>
</protein>
<evidence type="ECO:0000313" key="4">
    <source>
        <dbReference type="EMBL" id="CAF1156280.1"/>
    </source>
</evidence>
<gene>
    <name evidence="4" type="ORF">OVA965_LOCUS21860</name>
    <name evidence="5" type="ORF">TMI583_LOCUS22579</name>
</gene>
<evidence type="ECO:0000313" key="6">
    <source>
        <dbReference type="Proteomes" id="UP000677228"/>
    </source>
</evidence>
<feature type="repeat" description="NHL" evidence="2">
    <location>
        <begin position="152"/>
        <end position="191"/>
    </location>
</feature>
<dbReference type="InterPro" id="IPR001258">
    <property type="entry name" value="NHL_repeat"/>
</dbReference>
<evidence type="ECO:0000256" key="2">
    <source>
        <dbReference type="PROSITE-ProRule" id="PRU00504"/>
    </source>
</evidence>
<evidence type="ECO:0000259" key="3">
    <source>
        <dbReference type="Pfam" id="PF07517"/>
    </source>
</evidence>
<dbReference type="Gene3D" id="2.120.10.30">
    <property type="entry name" value="TolB, C-terminal domain"/>
    <property type="match status" value="1"/>
</dbReference>
<dbReference type="EMBL" id="CAJOBA010033617">
    <property type="protein sequence ID" value="CAF3967829.1"/>
    <property type="molecule type" value="Genomic_DNA"/>
</dbReference>
<dbReference type="SUPFAM" id="SSF101898">
    <property type="entry name" value="NHL repeat"/>
    <property type="match status" value="1"/>
</dbReference>
<accession>A0A8S2EEZ8</accession>
<dbReference type="PANTHER" id="PTHR24104">
    <property type="entry name" value="E3 UBIQUITIN-PROTEIN LIGASE NHLRC1-RELATED"/>
    <property type="match status" value="1"/>
</dbReference>
<dbReference type="GO" id="GO:0017038">
    <property type="term" value="P:protein import"/>
    <property type="evidence" value="ECO:0007669"/>
    <property type="project" value="InterPro"/>
</dbReference>
<dbReference type="Pfam" id="PF07517">
    <property type="entry name" value="SecA_DEAD"/>
    <property type="match status" value="1"/>
</dbReference>
<name>A0A8S2EEZ8_9BILA</name>
<reference evidence="4" key="1">
    <citation type="submission" date="2021-02" db="EMBL/GenBank/DDBJ databases">
        <authorList>
            <person name="Nowell W R."/>
        </authorList>
    </citation>
    <scope>NUCLEOTIDE SEQUENCE</scope>
</reference>